<dbReference type="InterPro" id="IPR006603">
    <property type="entry name" value="PQ-loop_rpt"/>
</dbReference>
<feature type="transmembrane region" description="Helical" evidence="8">
    <location>
        <begin position="326"/>
        <end position="344"/>
    </location>
</feature>
<evidence type="ECO:0000256" key="3">
    <source>
        <dbReference type="ARBA" id="ARBA00022989"/>
    </source>
</evidence>
<name>A0AAJ0BW12_9PEZI</name>
<feature type="transmembrane region" description="Helical" evidence="8">
    <location>
        <begin position="255"/>
        <end position="273"/>
    </location>
</feature>
<dbReference type="PANTHER" id="PTHR16201:SF44">
    <property type="entry name" value="SEVEN TRANSMEMBRANE PROTEIN 1"/>
    <property type="match status" value="1"/>
</dbReference>
<dbReference type="Gene3D" id="1.20.1280.290">
    <property type="match status" value="2"/>
</dbReference>
<evidence type="ECO:0000256" key="2">
    <source>
        <dbReference type="ARBA" id="ARBA00022692"/>
    </source>
</evidence>
<comment type="catalytic activity">
    <reaction evidence="6">
        <text>L-histidine(out) + L-arginine(in) = L-histidine(in) + L-arginine(out)</text>
        <dbReference type="Rhea" id="RHEA:71063"/>
        <dbReference type="ChEBI" id="CHEBI:32682"/>
        <dbReference type="ChEBI" id="CHEBI:57595"/>
    </reaction>
</comment>
<dbReference type="EMBL" id="MU839022">
    <property type="protein sequence ID" value="KAK1764092.1"/>
    <property type="molecule type" value="Genomic_DNA"/>
</dbReference>
<dbReference type="FunFam" id="1.20.1280.290:FF:000012">
    <property type="entry name" value="Vacuolar membrane PQ loop repeat protein"/>
    <property type="match status" value="1"/>
</dbReference>
<evidence type="ECO:0000256" key="7">
    <source>
        <dbReference type="SAM" id="MobiDB-lite"/>
    </source>
</evidence>
<keyword evidence="3 8" id="KW-1133">Transmembrane helix</keyword>
<reference evidence="9" key="1">
    <citation type="submission" date="2023-06" db="EMBL/GenBank/DDBJ databases">
        <title>Genome-scale phylogeny and comparative genomics of the fungal order Sordariales.</title>
        <authorList>
            <consortium name="Lawrence Berkeley National Laboratory"/>
            <person name="Hensen N."/>
            <person name="Bonometti L."/>
            <person name="Westerberg I."/>
            <person name="Brannstrom I.O."/>
            <person name="Guillou S."/>
            <person name="Cros-Aarteil S."/>
            <person name="Calhoun S."/>
            <person name="Haridas S."/>
            <person name="Kuo A."/>
            <person name="Mondo S."/>
            <person name="Pangilinan J."/>
            <person name="Riley R."/>
            <person name="Labutti K."/>
            <person name="Andreopoulos B."/>
            <person name="Lipzen A."/>
            <person name="Chen C."/>
            <person name="Yanf M."/>
            <person name="Daum C."/>
            <person name="Ng V."/>
            <person name="Clum A."/>
            <person name="Steindorff A."/>
            <person name="Ohm R."/>
            <person name="Martin F."/>
            <person name="Silar P."/>
            <person name="Natvig D."/>
            <person name="Lalanne C."/>
            <person name="Gautier V."/>
            <person name="Ament-Velasquez S.L."/>
            <person name="Kruys A."/>
            <person name="Hutchinson M.I."/>
            <person name="Powell A.J."/>
            <person name="Barry K."/>
            <person name="Miller A.N."/>
            <person name="Grigoriev I.V."/>
            <person name="Debuchy R."/>
            <person name="Gladieux P."/>
            <person name="Thoren M.H."/>
            <person name="Johannesson H."/>
        </authorList>
    </citation>
    <scope>NUCLEOTIDE SEQUENCE</scope>
    <source>
        <strain evidence="9">8032-3</strain>
    </source>
</reference>
<dbReference type="InterPro" id="IPR051415">
    <property type="entry name" value="LAAT-1"/>
</dbReference>
<dbReference type="PANTHER" id="PTHR16201">
    <property type="entry name" value="SEVEN TRANSMEMBRANE PROTEIN 1-RELATED"/>
    <property type="match status" value="1"/>
</dbReference>
<feature type="transmembrane region" description="Helical" evidence="8">
    <location>
        <begin position="59"/>
        <end position="79"/>
    </location>
</feature>
<feature type="transmembrane region" description="Helical" evidence="8">
    <location>
        <begin position="293"/>
        <end position="314"/>
    </location>
</feature>
<dbReference type="AlphaFoldDB" id="A0AAJ0BW12"/>
<feature type="compositionally biased region" description="Polar residues" evidence="7">
    <location>
        <begin position="121"/>
        <end position="136"/>
    </location>
</feature>
<dbReference type="RefSeq" id="XP_060280305.1">
    <property type="nucleotide sequence ID" value="XM_060428794.1"/>
</dbReference>
<feature type="transmembrane region" description="Helical" evidence="8">
    <location>
        <begin position="217"/>
        <end position="235"/>
    </location>
</feature>
<evidence type="ECO:0000313" key="9">
    <source>
        <dbReference type="EMBL" id="KAK1764092.1"/>
    </source>
</evidence>
<comment type="similarity">
    <text evidence="5">Belongs to the laat-1 family.</text>
</comment>
<gene>
    <name evidence="9" type="ORF">QBC33DRAFT_548019</name>
</gene>
<evidence type="ECO:0000256" key="6">
    <source>
        <dbReference type="ARBA" id="ARBA00050768"/>
    </source>
</evidence>
<dbReference type="GO" id="GO:0098852">
    <property type="term" value="C:lytic vacuole membrane"/>
    <property type="evidence" value="ECO:0007669"/>
    <property type="project" value="UniProtKB-ARBA"/>
</dbReference>
<evidence type="ECO:0000313" key="10">
    <source>
        <dbReference type="Proteomes" id="UP001244011"/>
    </source>
</evidence>
<feature type="compositionally biased region" description="Basic residues" evidence="7">
    <location>
        <begin position="172"/>
        <end position="188"/>
    </location>
</feature>
<dbReference type="SMART" id="SM00679">
    <property type="entry name" value="CTNS"/>
    <property type="match status" value="2"/>
</dbReference>
<dbReference type="GO" id="GO:0034486">
    <property type="term" value="P:vacuolar transmembrane transport"/>
    <property type="evidence" value="ECO:0007669"/>
    <property type="project" value="UniProtKB-ARBA"/>
</dbReference>
<dbReference type="Proteomes" id="UP001244011">
    <property type="component" value="Unassembled WGS sequence"/>
</dbReference>
<evidence type="ECO:0000256" key="4">
    <source>
        <dbReference type="ARBA" id="ARBA00023136"/>
    </source>
</evidence>
<keyword evidence="10" id="KW-1185">Reference proteome</keyword>
<feature type="transmembrane region" description="Helical" evidence="8">
    <location>
        <begin position="29"/>
        <end position="47"/>
    </location>
</feature>
<organism evidence="9 10">
    <name type="scientific">Phialemonium atrogriseum</name>
    <dbReference type="NCBI Taxonomy" id="1093897"/>
    <lineage>
        <taxon>Eukaryota</taxon>
        <taxon>Fungi</taxon>
        <taxon>Dikarya</taxon>
        <taxon>Ascomycota</taxon>
        <taxon>Pezizomycotina</taxon>
        <taxon>Sordariomycetes</taxon>
        <taxon>Sordariomycetidae</taxon>
        <taxon>Cephalothecales</taxon>
        <taxon>Cephalothecaceae</taxon>
        <taxon>Phialemonium</taxon>
    </lineage>
</organism>
<proteinExistence type="inferred from homology"/>
<accession>A0AAJ0BW12</accession>
<feature type="region of interest" description="Disordered" evidence="7">
    <location>
        <begin position="116"/>
        <end position="193"/>
    </location>
</feature>
<keyword evidence="2 8" id="KW-0812">Transmembrane</keyword>
<sequence>MASLLLSAIMPTASPPSSPAVGEALSGVFGSISLTAWICLLLPQLITNFKAQSADGLSMAFLFVWLFGDIANLSGALFTNLAPTAIALAVYFCIADLVLIAQCTYYNTLNARRRQRQAQQHTNSHGGAHKQSSSTAPEGIAVADEESPLLPSSSRRQSAVSDSAGNSEPPHHPHHHHHNNNYRRRHSSRPSEDTLTRILTGEDPAGRSRGRQWLNNALSLAAVYLVGAAGWFVSWRMGAWEANPGLPDPGDALEPTAVVGMVLGYLSALLYLCARVPQIIKNYREKSCEGLSLLFFLFSLTGNFTYGASLLAYSQKGDYLVRTVPWLLGSLGTIVEDCIIFVQFRIYELGRPKVDDTT</sequence>
<evidence type="ECO:0000256" key="5">
    <source>
        <dbReference type="ARBA" id="ARBA00038039"/>
    </source>
</evidence>
<dbReference type="FunFam" id="1.20.1280.290:FF:000009">
    <property type="entry name" value="PQ loop repeat family protein"/>
    <property type="match status" value="1"/>
</dbReference>
<evidence type="ECO:0000256" key="1">
    <source>
        <dbReference type="ARBA" id="ARBA00004141"/>
    </source>
</evidence>
<protein>
    <submittedName>
        <fullName evidence="9">PQ loop repeat-domain-containing protein</fullName>
    </submittedName>
</protein>
<feature type="compositionally biased region" description="Low complexity" evidence="7">
    <location>
        <begin position="148"/>
        <end position="168"/>
    </location>
</feature>
<feature type="transmembrane region" description="Helical" evidence="8">
    <location>
        <begin position="85"/>
        <end position="106"/>
    </location>
</feature>
<evidence type="ECO:0000256" key="8">
    <source>
        <dbReference type="SAM" id="Phobius"/>
    </source>
</evidence>
<dbReference type="GO" id="GO:0015174">
    <property type="term" value="F:basic amino acid transmembrane transporter activity"/>
    <property type="evidence" value="ECO:0007669"/>
    <property type="project" value="UniProtKB-ARBA"/>
</dbReference>
<comment type="subcellular location">
    <subcellularLocation>
        <location evidence="1">Membrane</location>
        <topology evidence="1">Multi-pass membrane protein</topology>
    </subcellularLocation>
</comment>
<keyword evidence="4 8" id="KW-0472">Membrane</keyword>
<comment type="caution">
    <text evidence="9">The sequence shown here is derived from an EMBL/GenBank/DDBJ whole genome shotgun (WGS) entry which is preliminary data.</text>
</comment>
<dbReference type="GeneID" id="85311981"/>
<dbReference type="Pfam" id="PF04193">
    <property type="entry name" value="PQ-loop"/>
    <property type="match status" value="2"/>
</dbReference>